<evidence type="ECO:0000256" key="2">
    <source>
        <dbReference type="ARBA" id="ARBA00006375"/>
    </source>
</evidence>
<evidence type="ECO:0000256" key="1">
    <source>
        <dbReference type="ARBA" id="ARBA00004141"/>
    </source>
</evidence>
<evidence type="ECO:0000313" key="7">
    <source>
        <dbReference type="Proteomes" id="UP000663836"/>
    </source>
</evidence>
<dbReference type="Pfam" id="PF00153">
    <property type="entry name" value="Mito_carr"/>
    <property type="match status" value="1"/>
</dbReference>
<keyword evidence="4 5" id="KW-0472">Membrane</keyword>
<feature type="transmembrane region" description="Helical" evidence="5">
    <location>
        <begin position="7"/>
        <end position="26"/>
    </location>
</feature>
<dbReference type="InterPro" id="IPR018108">
    <property type="entry name" value="MCP_transmembrane"/>
</dbReference>
<keyword evidence="3 5" id="KW-0812">Transmembrane</keyword>
<sequence length="36" mass="3956">CSIIFLGLYRGFAISVAGIFVYRAFYFGGYDAGKIV</sequence>
<keyword evidence="5" id="KW-1133">Transmembrane helix</keyword>
<dbReference type="SUPFAM" id="SSF103506">
    <property type="entry name" value="Mitochondrial carrier"/>
    <property type="match status" value="1"/>
</dbReference>
<dbReference type="GO" id="GO:0016020">
    <property type="term" value="C:membrane"/>
    <property type="evidence" value="ECO:0007669"/>
    <property type="project" value="UniProtKB-SubCell"/>
</dbReference>
<reference evidence="6" key="1">
    <citation type="submission" date="2021-02" db="EMBL/GenBank/DDBJ databases">
        <authorList>
            <person name="Nowell W R."/>
        </authorList>
    </citation>
    <scope>NUCLEOTIDE SEQUENCE</scope>
</reference>
<comment type="caution">
    <text evidence="6">The sequence shown here is derived from an EMBL/GenBank/DDBJ whole genome shotgun (WGS) entry which is preliminary data.</text>
</comment>
<feature type="non-terminal residue" evidence="6">
    <location>
        <position position="1"/>
    </location>
</feature>
<gene>
    <name evidence="6" type="ORF">JBS370_LOCUS42307</name>
</gene>
<dbReference type="InterPro" id="IPR023395">
    <property type="entry name" value="MCP_dom_sf"/>
</dbReference>
<evidence type="ECO:0000256" key="5">
    <source>
        <dbReference type="SAM" id="Phobius"/>
    </source>
</evidence>
<evidence type="ECO:0000256" key="3">
    <source>
        <dbReference type="ARBA" id="ARBA00022692"/>
    </source>
</evidence>
<dbReference type="EMBL" id="CAJOBD010055068">
    <property type="protein sequence ID" value="CAF4363954.1"/>
    <property type="molecule type" value="Genomic_DNA"/>
</dbReference>
<protein>
    <submittedName>
        <fullName evidence="6">Uncharacterized protein</fullName>
    </submittedName>
</protein>
<accession>A0A820LW80</accession>
<evidence type="ECO:0000256" key="4">
    <source>
        <dbReference type="ARBA" id="ARBA00023136"/>
    </source>
</evidence>
<comment type="similarity">
    <text evidence="2">Belongs to the mitochondrial carrier (TC 2.A.29) family.</text>
</comment>
<proteinExistence type="inferred from homology"/>
<evidence type="ECO:0000313" key="6">
    <source>
        <dbReference type="EMBL" id="CAF4363954.1"/>
    </source>
</evidence>
<name>A0A820LW80_9BILA</name>
<dbReference type="Proteomes" id="UP000663836">
    <property type="component" value="Unassembled WGS sequence"/>
</dbReference>
<dbReference type="AlphaFoldDB" id="A0A820LW80"/>
<organism evidence="6 7">
    <name type="scientific">Rotaria sordida</name>
    <dbReference type="NCBI Taxonomy" id="392033"/>
    <lineage>
        <taxon>Eukaryota</taxon>
        <taxon>Metazoa</taxon>
        <taxon>Spiralia</taxon>
        <taxon>Gnathifera</taxon>
        <taxon>Rotifera</taxon>
        <taxon>Eurotatoria</taxon>
        <taxon>Bdelloidea</taxon>
        <taxon>Philodinida</taxon>
        <taxon>Philodinidae</taxon>
        <taxon>Rotaria</taxon>
    </lineage>
</organism>
<comment type="subcellular location">
    <subcellularLocation>
        <location evidence="1">Membrane</location>
        <topology evidence="1">Multi-pass membrane protein</topology>
    </subcellularLocation>
</comment>